<dbReference type="InterPro" id="IPR006141">
    <property type="entry name" value="Intein_N"/>
</dbReference>
<dbReference type="GO" id="GO:0008270">
    <property type="term" value="F:zinc ion binding"/>
    <property type="evidence" value="ECO:0007669"/>
    <property type="project" value="InterPro"/>
</dbReference>
<dbReference type="SUPFAM" id="SSF69796">
    <property type="entry name" value="Thymidylate synthase-complementing protein Thy1"/>
    <property type="match status" value="2"/>
</dbReference>
<dbReference type="PROSITE" id="PS51331">
    <property type="entry name" value="THYX"/>
    <property type="match status" value="1"/>
</dbReference>
<dbReference type="SUPFAM" id="SSF51294">
    <property type="entry name" value="Hedgehog/intein (Hint) domain"/>
    <property type="match status" value="1"/>
</dbReference>
<dbReference type="OrthoDB" id="527496at2"/>
<dbReference type="Gene3D" id="3.30.1360.170">
    <property type="match status" value="2"/>
</dbReference>
<dbReference type="InterPro" id="IPR003615">
    <property type="entry name" value="HNH_nuc"/>
</dbReference>
<dbReference type="NCBIfam" id="TIGR02170">
    <property type="entry name" value="thyX"/>
    <property type="match status" value="1"/>
</dbReference>
<evidence type="ECO:0000256" key="1">
    <source>
        <dbReference type="NCBIfam" id="TIGR02170"/>
    </source>
</evidence>
<reference evidence="5 6" key="1">
    <citation type="submission" date="2012-06" db="EMBL/GenBank/DDBJ databases">
        <title>Finished chromosome of genome of Crinalium epipsammum PCC 9333.</title>
        <authorList>
            <consortium name="US DOE Joint Genome Institute"/>
            <person name="Gugger M."/>
            <person name="Coursin T."/>
            <person name="Rippka R."/>
            <person name="Tandeau De Marsac N."/>
            <person name="Huntemann M."/>
            <person name="Wei C.-L."/>
            <person name="Han J."/>
            <person name="Detter J.C."/>
            <person name="Han C."/>
            <person name="Tapia R."/>
            <person name="Davenport K."/>
            <person name="Daligault H."/>
            <person name="Erkkila T."/>
            <person name="Gu W."/>
            <person name="Munk A.C.C."/>
            <person name="Teshima H."/>
            <person name="Xu Y."/>
            <person name="Chain P."/>
            <person name="Chen A."/>
            <person name="Krypides N."/>
            <person name="Mavromatis K."/>
            <person name="Markowitz V."/>
            <person name="Szeto E."/>
            <person name="Ivanova N."/>
            <person name="Mikhailova N."/>
            <person name="Ovchinnikova G."/>
            <person name="Pagani I."/>
            <person name="Pati A."/>
            <person name="Goodwin L."/>
            <person name="Peters L."/>
            <person name="Pitluck S."/>
            <person name="Woyke T."/>
            <person name="Kerfeld C."/>
        </authorList>
    </citation>
    <scope>NUCLEOTIDE SEQUENCE [LARGE SCALE GENOMIC DNA]</scope>
    <source>
        <strain evidence="5 6">PCC 9333</strain>
    </source>
</reference>
<sequence>MDRFRVEVIAKTPNPQQVIYSALHQDYTNAFVFDERDSWPSEQECGEIIVKRLLAGDRGHYGCLEHPQIIFNCGYFPHSVMQQARTHRVGVSFDVQCLAADTEITFVNCEGETNTKLKKTLGELYDLWTNGEKAIRQRLIEGRNGEPPGEYRRDCKKRIRKMNLRVLNEETNLFEVGHIKDVMCSGVQPIYRVTLEDGKTLKCTANHRLFTSEGWQTLGEAVGLITASDGKVLDMKKPCAVMCNGIPLKDTKFSKGNQPWNYRPDALYRDQVWLEEHLAKGLHADEMAELASCSIEAIKKWVYAYGLSLNKRPSGTKNPWNKGKGGYHLNLSEESRQKRLDNAKQYTKRGTESNFWKGGTSTDREIIGAWTRQTAPQVHQKFNYICQRCGVRGGDLHAHHLIPVFADESLAYEFDNLITVCKDCHAYIHHNNEEAKFAKSYQPILDLQNWHPKPKPFGNKLQAHPVEVKNVEYLGQQMTYDLEVEGDWHNFVANGMVVHNSFRYTGLHMIDIVEGKKDIEEAFYLRPVGYYSDRQGKKYYYSPEQREADLKWCLEAAKRYQLDIEAGMAEEHARGKLPFDYRQHFIVSFNLRSFLHFSDLRNKKNAQLEIQQLCELMWPHVKEWTPEVALWYENTRLGKAKLAP</sequence>
<dbReference type="NCBIfam" id="TIGR01443">
    <property type="entry name" value="intein_Cterm"/>
    <property type="match status" value="1"/>
</dbReference>
<dbReference type="Gene3D" id="1.10.30.50">
    <property type="match status" value="1"/>
</dbReference>
<dbReference type="InterPro" id="IPR036098">
    <property type="entry name" value="Thymidylate_synthase_ThyX_sf"/>
</dbReference>
<dbReference type="InterPro" id="IPR003587">
    <property type="entry name" value="Hint_dom_N"/>
</dbReference>
<dbReference type="HOGENOM" id="CLU_025253_0_0_3"/>
<organism evidence="5 6">
    <name type="scientific">Crinalium epipsammum PCC 9333</name>
    <dbReference type="NCBI Taxonomy" id="1173022"/>
    <lineage>
        <taxon>Bacteria</taxon>
        <taxon>Bacillati</taxon>
        <taxon>Cyanobacteriota</taxon>
        <taxon>Cyanophyceae</taxon>
        <taxon>Gomontiellales</taxon>
        <taxon>Gomontiellaceae</taxon>
        <taxon>Crinalium</taxon>
    </lineage>
</organism>
<dbReference type="eggNOG" id="COG1351">
    <property type="taxonomic scope" value="Bacteria"/>
</dbReference>
<dbReference type="CDD" id="cd00085">
    <property type="entry name" value="HNHc"/>
    <property type="match status" value="1"/>
</dbReference>
<evidence type="ECO:0000259" key="3">
    <source>
        <dbReference type="SMART" id="SM00306"/>
    </source>
</evidence>
<dbReference type="GO" id="GO:0070402">
    <property type="term" value="F:NADPH binding"/>
    <property type="evidence" value="ECO:0007669"/>
    <property type="project" value="TreeGrafter"/>
</dbReference>
<dbReference type="AlphaFoldDB" id="K9W6I5"/>
<dbReference type="KEGG" id="cep:Cri9333_4639"/>
<dbReference type="SMART" id="SM00306">
    <property type="entry name" value="HintN"/>
    <property type="match status" value="1"/>
</dbReference>
<dbReference type="PROSITE" id="PS50818">
    <property type="entry name" value="INTEIN_C_TER"/>
    <property type="match status" value="1"/>
</dbReference>
<dbReference type="STRING" id="1173022.Cri9333_4639"/>
<dbReference type="PROSITE" id="PS50817">
    <property type="entry name" value="INTEIN_N_TER"/>
    <property type="match status" value="1"/>
</dbReference>
<feature type="domain" description="HNH nuclease" evidence="4">
    <location>
        <begin position="372"/>
        <end position="426"/>
    </location>
</feature>
<dbReference type="GO" id="GO:0006231">
    <property type="term" value="P:dTMP biosynthetic process"/>
    <property type="evidence" value="ECO:0007669"/>
    <property type="project" value="UniProtKB-UniRule"/>
</dbReference>
<name>K9W6I5_9CYAN</name>
<dbReference type="Pfam" id="PF02511">
    <property type="entry name" value="Thy1"/>
    <property type="match status" value="2"/>
</dbReference>
<dbReference type="InterPro" id="IPR030934">
    <property type="entry name" value="Intein_C"/>
</dbReference>
<feature type="domain" description="Hint" evidence="2">
    <location>
        <begin position="460"/>
        <end position="506"/>
    </location>
</feature>
<dbReference type="GO" id="GO:0016539">
    <property type="term" value="P:intein-mediated protein splicing"/>
    <property type="evidence" value="ECO:0007669"/>
    <property type="project" value="InterPro"/>
</dbReference>
<evidence type="ECO:0000313" key="6">
    <source>
        <dbReference type="Proteomes" id="UP000010472"/>
    </source>
</evidence>
<dbReference type="Proteomes" id="UP000010472">
    <property type="component" value="Chromosome"/>
</dbReference>
<dbReference type="RefSeq" id="WP_015205509.1">
    <property type="nucleotide sequence ID" value="NC_019753.1"/>
</dbReference>
<dbReference type="Pfam" id="PF14890">
    <property type="entry name" value="Intein_splicing"/>
    <property type="match status" value="1"/>
</dbReference>
<dbReference type="InterPro" id="IPR036844">
    <property type="entry name" value="Hint_dom_sf"/>
</dbReference>
<dbReference type="EMBL" id="CP003620">
    <property type="protein sequence ID" value="AFZ15419.1"/>
    <property type="molecule type" value="Genomic_DNA"/>
</dbReference>
<evidence type="ECO:0000313" key="5">
    <source>
        <dbReference type="EMBL" id="AFZ15419.1"/>
    </source>
</evidence>
<dbReference type="SMART" id="SM00507">
    <property type="entry name" value="HNHc"/>
    <property type="match status" value="1"/>
</dbReference>
<evidence type="ECO:0000259" key="2">
    <source>
        <dbReference type="SMART" id="SM00305"/>
    </source>
</evidence>
<dbReference type="GO" id="GO:0050797">
    <property type="term" value="F:thymidylate synthase (FAD) activity"/>
    <property type="evidence" value="ECO:0007669"/>
    <property type="project" value="UniProtKB-UniRule"/>
</dbReference>
<protein>
    <recommendedName>
        <fullName evidence="1">FAD-dependent thymidylate synthase</fullName>
        <ecNumber evidence="1">2.1.1.148</ecNumber>
    </recommendedName>
</protein>
<keyword evidence="6" id="KW-1185">Reference proteome</keyword>
<dbReference type="GO" id="GO:0003676">
    <property type="term" value="F:nucleic acid binding"/>
    <property type="evidence" value="ECO:0007669"/>
    <property type="project" value="InterPro"/>
</dbReference>
<dbReference type="PATRIC" id="fig|1173022.3.peg.5010"/>
<dbReference type="GO" id="GO:0004519">
    <property type="term" value="F:endonuclease activity"/>
    <property type="evidence" value="ECO:0007669"/>
    <property type="project" value="InterPro"/>
</dbReference>
<dbReference type="PANTHER" id="PTHR34934:SF1">
    <property type="entry name" value="FLAVIN-DEPENDENT THYMIDYLATE SYNTHASE"/>
    <property type="match status" value="1"/>
</dbReference>
<dbReference type="eggNOG" id="COG1403">
    <property type="taxonomic scope" value="Bacteria"/>
</dbReference>
<dbReference type="PANTHER" id="PTHR34934">
    <property type="entry name" value="FLAVIN-DEPENDENT THYMIDYLATE SYNTHASE"/>
    <property type="match status" value="1"/>
</dbReference>
<proteinExistence type="predicted"/>
<dbReference type="GO" id="GO:0050660">
    <property type="term" value="F:flavin adenine dinucleotide binding"/>
    <property type="evidence" value="ECO:0007669"/>
    <property type="project" value="UniProtKB-UniRule"/>
</dbReference>
<feature type="domain" description="Hint" evidence="3">
    <location>
        <begin position="95"/>
        <end position="230"/>
    </location>
</feature>
<accession>K9W6I5</accession>
<dbReference type="InterPro" id="IPR003586">
    <property type="entry name" value="Hint_dom_C"/>
</dbReference>
<dbReference type="EC" id="2.1.1.148" evidence="1"/>
<dbReference type="Gene3D" id="2.170.16.10">
    <property type="entry name" value="Hedgehog/Intein (Hint) domain"/>
    <property type="match status" value="2"/>
</dbReference>
<dbReference type="SMART" id="SM00305">
    <property type="entry name" value="HintC"/>
    <property type="match status" value="1"/>
</dbReference>
<dbReference type="InterPro" id="IPR003669">
    <property type="entry name" value="Thymidylate_synthase_ThyX"/>
</dbReference>
<dbReference type="GO" id="GO:0004799">
    <property type="term" value="F:thymidylate synthase activity"/>
    <property type="evidence" value="ECO:0007669"/>
    <property type="project" value="TreeGrafter"/>
</dbReference>
<evidence type="ECO:0000259" key="4">
    <source>
        <dbReference type="SMART" id="SM00507"/>
    </source>
</evidence>
<gene>
    <name evidence="5" type="ORF">Cri9333_4639</name>
</gene>
<dbReference type="CDD" id="cd20175">
    <property type="entry name" value="ThyX"/>
    <property type="match status" value="1"/>
</dbReference>
<dbReference type="NCBIfam" id="TIGR01445">
    <property type="entry name" value="intein_Nterm"/>
    <property type="match status" value="1"/>
</dbReference>